<dbReference type="InterPro" id="IPR017034">
    <property type="entry name" value="Abi_system_AbiD/AbiF"/>
</dbReference>
<dbReference type="PIRSF" id="PIRSF034934">
    <property type="entry name" value="AbiF_AbiD"/>
    <property type="match status" value="1"/>
</dbReference>
<dbReference type="RefSeq" id="WP_344962890.1">
    <property type="nucleotide sequence ID" value="NZ_BAABDS010000010.1"/>
</dbReference>
<name>A0ABP7DHD3_9GAMM</name>
<gene>
    <name evidence="1" type="ORF">GCM10022421_09310</name>
</gene>
<dbReference type="InterPro" id="IPR011664">
    <property type="entry name" value="Abi_system_AbiD/AbiF-like"/>
</dbReference>
<reference evidence="2" key="1">
    <citation type="journal article" date="2019" name="Int. J. Syst. Evol. Microbiol.">
        <title>The Global Catalogue of Microorganisms (GCM) 10K type strain sequencing project: providing services to taxonomists for standard genome sequencing and annotation.</title>
        <authorList>
            <consortium name="The Broad Institute Genomics Platform"/>
            <consortium name="The Broad Institute Genome Sequencing Center for Infectious Disease"/>
            <person name="Wu L."/>
            <person name="Ma J."/>
        </authorList>
    </citation>
    <scope>NUCLEOTIDE SEQUENCE [LARGE SCALE GENOMIC DNA]</scope>
    <source>
        <strain evidence="2">JCM 17329</strain>
    </source>
</reference>
<dbReference type="EMBL" id="BAABDS010000010">
    <property type="protein sequence ID" value="GAA3704624.1"/>
    <property type="molecule type" value="Genomic_DNA"/>
</dbReference>
<keyword evidence="2" id="KW-1185">Reference proteome</keyword>
<protein>
    <submittedName>
        <fullName evidence="1">Abi family protein</fullName>
    </submittedName>
</protein>
<evidence type="ECO:0000313" key="1">
    <source>
        <dbReference type="EMBL" id="GAA3704624.1"/>
    </source>
</evidence>
<proteinExistence type="predicted"/>
<accession>A0ABP7DHD3</accession>
<evidence type="ECO:0000313" key="2">
    <source>
        <dbReference type="Proteomes" id="UP001501479"/>
    </source>
</evidence>
<organism evidence="1 2">
    <name type="scientific">Oceanisphaera sediminis</name>
    <dbReference type="NCBI Taxonomy" id="981381"/>
    <lineage>
        <taxon>Bacteria</taxon>
        <taxon>Pseudomonadati</taxon>
        <taxon>Pseudomonadota</taxon>
        <taxon>Gammaproteobacteria</taxon>
        <taxon>Aeromonadales</taxon>
        <taxon>Aeromonadaceae</taxon>
        <taxon>Oceanisphaera</taxon>
    </lineage>
</organism>
<sequence>MPKPYLKPALTFDQQLAKLRLRGMQIADEQAAIDALSSISYYRLSAYWYPFRQRDAHNHFTSTLRPGTCFEQVVQLYEFDRHLRLLLLDGIERVEVAIRTQLTYHLGHAYGAFAHTDARHFHHKFDHRKWLNQLEAETMRSSDEFIRHYQASYEGFPQVPIWMLTEVMSLGSLSLCYKGLKNDHKAGVEDKKAISQHFNLHHKRLTDWLHTLTYVRNVCAHHSRLWNRELAIRPDKVKDEEWLPPITPRNNRVFYILLMIRHLLRAHQHGDHWANQVNQLLAPIAATPEYRIAMGLPEHWQTHPIWQ</sequence>
<dbReference type="Proteomes" id="UP001501479">
    <property type="component" value="Unassembled WGS sequence"/>
</dbReference>
<dbReference type="Pfam" id="PF07751">
    <property type="entry name" value="Abi_2"/>
    <property type="match status" value="1"/>
</dbReference>
<comment type="caution">
    <text evidence="1">The sequence shown here is derived from an EMBL/GenBank/DDBJ whole genome shotgun (WGS) entry which is preliminary data.</text>
</comment>